<feature type="chain" id="PRO_5015483226" evidence="1">
    <location>
        <begin position="20"/>
        <end position="119"/>
    </location>
</feature>
<organism evidence="2">
    <name type="scientific">Cronobacter turicensis</name>
    <dbReference type="NCBI Taxonomy" id="413502"/>
    <lineage>
        <taxon>Bacteria</taxon>
        <taxon>Pseudomonadati</taxon>
        <taxon>Pseudomonadota</taxon>
        <taxon>Gammaproteobacteria</taxon>
        <taxon>Enterobacterales</taxon>
        <taxon>Enterobacteriaceae</taxon>
        <taxon>Cronobacter</taxon>
    </lineage>
</organism>
<dbReference type="RefSeq" id="WP_075198678.1">
    <property type="nucleotide sequence ID" value="NZ_CP187984.1"/>
</dbReference>
<name>A0A2T7B442_9ENTR</name>
<accession>A0A2T7B442</accession>
<reference evidence="2" key="1">
    <citation type="submission" date="2016-12" db="EMBL/GenBank/DDBJ databases">
        <title>Analysis of the Molecular Diversity Among Cronobacter Species Isolated from Filth Flies Using a Pan Genomic DNA Microarray.</title>
        <authorList>
            <person name="Pava-Ripoll M."/>
            <person name="Tall B."/>
            <person name="Farber J."/>
            <person name="Fanning S."/>
            <person name="Lehner A."/>
            <person name="Stephan R."/>
            <person name="Pagotto F."/>
            <person name="Iverson C."/>
            <person name="Ziobro G."/>
            <person name="Miller A."/>
            <person name="Pearson R."/>
            <person name="Yan Q."/>
            <person name="Kim M."/>
            <person name="Jeong S."/>
            <person name="Park J."/>
            <person name="Jun S."/>
            <person name="Choi H."/>
            <person name="Chung T."/>
            <person name="Yoo Y."/>
            <person name="Park E."/>
            <person name="Hwang S."/>
            <person name="Lee B."/>
            <person name="Sathyamoorthy V."/>
            <person name="Carter L."/>
            <person name="Mammel M."/>
            <person name="Jackson S."/>
            <person name="Kothary M."/>
            <person name="Patel I."/>
            <person name="Grim C."/>
            <person name="Gopinath G."/>
            <person name="Gangiredla J."/>
            <person name="Chase H."/>
        </authorList>
    </citation>
    <scope>NUCLEOTIDE SEQUENCE [LARGE SCALE GENOMIC DNA]</scope>
    <source>
        <strain evidence="2">MOD1-Sh41s</strain>
    </source>
</reference>
<gene>
    <name evidence="2" type="ORF">BS411_12595</name>
</gene>
<protein>
    <submittedName>
        <fullName evidence="2">Uncharacterized protein</fullName>
    </submittedName>
</protein>
<dbReference type="OrthoDB" id="6605353at2"/>
<dbReference type="EMBL" id="MSAG01000020">
    <property type="protein sequence ID" value="PUX21386.1"/>
    <property type="molecule type" value="Genomic_DNA"/>
</dbReference>
<proteinExistence type="predicted"/>
<evidence type="ECO:0000313" key="2">
    <source>
        <dbReference type="EMBL" id="PUX21386.1"/>
    </source>
</evidence>
<sequence length="119" mass="13939">MKTLLLVVLLALFPPFAFALDVNNSVLMLRCPGRETIEVILHRYEHTQEAWGRDHFETGGGRTQRGSLVVFPFANLDRMVYDQMTQSFGFWYQREARFVHCHLLSLRNAWPVDLPVFRE</sequence>
<dbReference type="AlphaFoldDB" id="A0A2T7B442"/>
<keyword evidence="1" id="KW-0732">Signal</keyword>
<comment type="caution">
    <text evidence="2">The sequence shown here is derived from an EMBL/GenBank/DDBJ whole genome shotgun (WGS) entry which is preliminary data.</text>
</comment>
<feature type="signal peptide" evidence="1">
    <location>
        <begin position="1"/>
        <end position="19"/>
    </location>
</feature>
<evidence type="ECO:0000256" key="1">
    <source>
        <dbReference type="SAM" id="SignalP"/>
    </source>
</evidence>